<evidence type="ECO:0000256" key="4">
    <source>
        <dbReference type="PIRSR" id="PIRSR000149-3"/>
    </source>
</evidence>
<dbReference type="InterPro" id="IPR006424">
    <property type="entry name" value="Glyceraldehyde-3-P_DH_1"/>
</dbReference>
<dbReference type="CDD" id="cd18126">
    <property type="entry name" value="GAPDH_I_C"/>
    <property type="match status" value="1"/>
</dbReference>
<evidence type="ECO:0000256" key="5">
    <source>
        <dbReference type="PIRSR" id="PIRSR000149-4"/>
    </source>
</evidence>
<comment type="similarity">
    <text evidence="1 6">Belongs to the glyceraldehyde-3-phosphate dehydrogenase family.</text>
</comment>
<evidence type="ECO:0000256" key="2">
    <source>
        <dbReference type="ARBA" id="ARBA00023002"/>
    </source>
</evidence>
<dbReference type="SMART" id="SM00846">
    <property type="entry name" value="Gp_dh_N"/>
    <property type="match status" value="1"/>
</dbReference>
<dbReference type="GO" id="GO:0006006">
    <property type="term" value="P:glucose metabolic process"/>
    <property type="evidence" value="ECO:0007669"/>
    <property type="project" value="InterPro"/>
</dbReference>
<dbReference type="GO" id="GO:0051287">
    <property type="term" value="F:NAD binding"/>
    <property type="evidence" value="ECO:0007669"/>
    <property type="project" value="InterPro"/>
</dbReference>
<dbReference type="PANTHER" id="PTHR43148">
    <property type="entry name" value="GLYCERALDEHYDE-3-PHOSPHATE DEHYDROGENASE 2"/>
    <property type="match status" value="1"/>
</dbReference>
<dbReference type="FunFam" id="3.30.360.10:FF:000002">
    <property type="entry name" value="Glyceraldehyde-3-phosphate dehydrogenase"/>
    <property type="match status" value="1"/>
</dbReference>
<reference evidence="8 9" key="1">
    <citation type="journal article" date="2016" name="Nat. Commun.">
        <title>Thousands of microbial genomes shed light on interconnected biogeochemical processes in an aquifer system.</title>
        <authorList>
            <person name="Anantharaman K."/>
            <person name="Brown C.T."/>
            <person name="Hug L.A."/>
            <person name="Sharon I."/>
            <person name="Castelle C.J."/>
            <person name="Probst A.J."/>
            <person name="Thomas B.C."/>
            <person name="Singh A."/>
            <person name="Wilkins M.J."/>
            <person name="Karaoz U."/>
            <person name="Brodie E.L."/>
            <person name="Williams K.H."/>
            <person name="Hubbard S.S."/>
            <person name="Banfield J.F."/>
        </authorList>
    </citation>
    <scope>NUCLEOTIDE SEQUENCE [LARGE SCALE GENOMIC DNA]</scope>
</reference>
<dbReference type="SUPFAM" id="SSF51735">
    <property type="entry name" value="NAD(P)-binding Rossmann-fold domains"/>
    <property type="match status" value="1"/>
</dbReference>
<evidence type="ECO:0000259" key="7">
    <source>
        <dbReference type="SMART" id="SM00846"/>
    </source>
</evidence>
<organism evidence="8 9">
    <name type="scientific">Candidatus Roizmanbacteria bacterium RIFCSPHIGHO2_12_FULL_41_11</name>
    <dbReference type="NCBI Taxonomy" id="1802052"/>
    <lineage>
        <taxon>Bacteria</taxon>
        <taxon>Candidatus Roizmaniibacteriota</taxon>
    </lineage>
</organism>
<dbReference type="NCBIfam" id="TIGR01534">
    <property type="entry name" value="GAPDH-I"/>
    <property type="match status" value="1"/>
</dbReference>
<dbReference type="InterPro" id="IPR020829">
    <property type="entry name" value="GlycerAld_3-P_DH_cat"/>
</dbReference>
<feature type="domain" description="Glyceraldehyde 3-phosphate dehydrogenase NAD(P) binding" evidence="7">
    <location>
        <begin position="4"/>
        <end position="155"/>
    </location>
</feature>
<dbReference type="InterPro" id="IPR020828">
    <property type="entry name" value="GlycerAld_3-P_DH_NAD(P)-bd"/>
</dbReference>
<dbReference type="CDD" id="cd05214">
    <property type="entry name" value="GAPDH_I_N"/>
    <property type="match status" value="1"/>
</dbReference>
<dbReference type="InterPro" id="IPR020831">
    <property type="entry name" value="GlycerAld/Erythrose_P_DH"/>
</dbReference>
<dbReference type="GO" id="GO:0016620">
    <property type="term" value="F:oxidoreductase activity, acting on the aldehyde or oxo group of donors, NAD or NADP as acceptor"/>
    <property type="evidence" value="ECO:0007669"/>
    <property type="project" value="InterPro"/>
</dbReference>
<dbReference type="Pfam" id="PF02800">
    <property type="entry name" value="Gp_dh_C"/>
    <property type="match status" value="1"/>
</dbReference>
<protein>
    <submittedName>
        <fullName evidence="8">Type I glyceraldehyde-3-phosphate dehydrogenase</fullName>
    </submittedName>
</protein>
<keyword evidence="4" id="KW-0547">Nucleotide-binding</keyword>
<feature type="binding site" evidence="4">
    <location>
        <position position="122"/>
    </location>
    <ligand>
        <name>NAD(+)</name>
        <dbReference type="ChEBI" id="CHEBI:57540"/>
    </ligand>
</feature>
<feature type="site" description="Activates thiol group during catalysis" evidence="5">
    <location>
        <position position="182"/>
    </location>
</feature>
<sequence length="337" mass="36902">MKRIKIGLNGFGRIGRTFTRIAATRNNFDIVLINTRKTPNKLLAYLLQYDSVYHAFSKKVAEDDDGIIVDGVKIPTSLSADPEAIPWDKYGVNVVVDATGAFTKKVDLEKHLKGSVKKVILTAPAKDEETPHVVLGVNDKQIDWKNTTIISNASCTTNCASPMFKVLDENFQIVSAFLTTTHAVTITQSLLDDASKSPDRSRAAMLNIVPSTSGAAKAVVKTLPQLKGKIEVNSIRVPVPTGSLSDISAVVKRSTTVEEINAAFKKAAATDLKGILNYEEQVLVSSDYIGSPYSCTFDANYTKVIDGKMVKIYGWYDNEWGYSARLVDLVEKISDLF</sequence>
<evidence type="ECO:0000256" key="1">
    <source>
        <dbReference type="ARBA" id="ARBA00007406"/>
    </source>
</evidence>
<feature type="binding site" evidence="4">
    <location>
        <begin position="13"/>
        <end position="14"/>
    </location>
    <ligand>
        <name>NAD(+)</name>
        <dbReference type="ChEBI" id="CHEBI:57540"/>
    </ligand>
</feature>
<dbReference type="GO" id="GO:0050661">
    <property type="term" value="F:NADP binding"/>
    <property type="evidence" value="ECO:0007669"/>
    <property type="project" value="InterPro"/>
</dbReference>
<dbReference type="InterPro" id="IPR036291">
    <property type="entry name" value="NAD(P)-bd_dom_sf"/>
</dbReference>
<evidence type="ECO:0000313" key="9">
    <source>
        <dbReference type="Proteomes" id="UP000176803"/>
    </source>
</evidence>
<dbReference type="AlphaFoldDB" id="A0A1F7I2I3"/>
<proteinExistence type="inferred from homology"/>
<dbReference type="PRINTS" id="PR00078">
    <property type="entry name" value="G3PDHDRGNASE"/>
</dbReference>
<dbReference type="Pfam" id="PF00044">
    <property type="entry name" value="Gp_dh_N"/>
    <property type="match status" value="1"/>
</dbReference>
<dbReference type="EMBL" id="MGAC01000041">
    <property type="protein sequence ID" value="OGK37462.1"/>
    <property type="molecule type" value="Genomic_DNA"/>
</dbReference>
<feature type="active site" description="Nucleophile" evidence="3">
    <location>
        <position position="155"/>
    </location>
</feature>
<keyword evidence="4" id="KW-0520">NAD</keyword>
<evidence type="ECO:0000256" key="6">
    <source>
        <dbReference type="RuleBase" id="RU000397"/>
    </source>
</evidence>
<dbReference type="Gene3D" id="3.40.50.720">
    <property type="entry name" value="NAD(P)-binding Rossmann-like Domain"/>
    <property type="match status" value="1"/>
</dbReference>
<dbReference type="FunFam" id="3.40.50.720:FF:000001">
    <property type="entry name" value="Glyceraldehyde-3-phosphate dehydrogenase"/>
    <property type="match status" value="1"/>
</dbReference>
<dbReference type="SUPFAM" id="SSF55347">
    <property type="entry name" value="Glyceraldehyde-3-phosphate dehydrogenase-like, C-terminal domain"/>
    <property type="match status" value="1"/>
</dbReference>
<feature type="binding site" evidence="4">
    <location>
        <position position="318"/>
    </location>
    <ligand>
        <name>NAD(+)</name>
        <dbReference type="ChEBI" id="CHEBI:57540"/>
    </ligand>
</feature>
<accession>A0A1F7I2I3</accession>
<dbReference type="PIRSF" id="PIRSF000149">
    <property type="entry name" value="GAP_DH"/>
    <property type="match status" value="1"/>
</dbReference>
<gene>
    <name evidence="8" type="ORF">A3F03_01110</name>
</gene>
<evidence type="ECO:0000313" key="8">
    <source>
        <dbReference type="EMBL" id="OGK37462.1"/>
    </source>
</evidence>
<comment type="caution">
    <text evidence="8">The sequence shown here is derived from an EMBL/GenBank/DDBJ whole genome shotgun (WGS) entry which is preliminary data.</text>
</comment>
<evidence type="ECO:0000256" key="3">
    <source>
        <dbReference type="PIRSR" id="PIRSR000149-1"/>
    </source>
</evidence>
<dbReference type="Proteomes" id="UP000176803">
    <property type="component" value="Unassembled WGS sequence"/>
</dbReference>
<dbReference type="Gene3D" id="3.30.360.10">
    <property type="entry name" value="Dihydrodipicolinate Reductase, domain 2"/>
    <property type="match status" value="1"/>
</dbReference>
<name>A0A1F7I2I3_9BACT</name>
<keyword evidence="2" id="KW-0560">Oxidoreductase</keyword>